<dbReference type="InterPro" id="IPR045086">
    <property type="entry name" value="OBG_GTPase"/>
</dbReference>
<dbReference type="InterPro" id="IPR036726">
    <property type="entry name" value="GTP1_OBG_dom_sf"/>
</dbReference>
<dbReference type="EMBL" id="ATJO01000154">
    <property type="protein sequence ID" value="EPI49698.1"/>
    <property type="molecule type" value="Genomic_DNA"/>
</dbReference>
<dbReference type="SUPFAM" id="SSF82051">
    <property type="entry name" value="Obg GTP-binding protein N-terminal domain"/>
    <property type="match status" value="1"/>
</dbReference>
<feature type="domain" description="Obg" evidence="2">
    <location>
        <begin position="1"/>
        <end position="114"/>
    </location>
</feature>
<evidence type="ECO:0000256" key="1">
    <source>
        <dbReference type="SAM" id="MobiDB-lite"/>
    </source>
</evidence>
<proteinExistence type="predicted"/>
<sequence length="114" mass="11532">NGSAGVRREKYKPLAGPNGGNGGNGGSVIFVADRNANSLLDYRFMPHRVAQNGTMGLGDTKDGSKGEDLILPVPVGTVIFEAKGASGAQKRPGNVLADLQHVGDTFVVAAGGAG</sequence>
<dbReference type="PROSITE" id="PS51883">
    <property type="entry name" value="OBG"/>
    <property type="match status" value="1"/>
</dbReference>
<dbReference type="GO" id="GO:0042254">
    <property type="term" value="P:ribosome biogenesis"/>
    <property type="evidence" value="ECO:0007669"/>
    <property type="project" value="UniProtKB-UniRule"/>
</dbReference>
<dbReference type="Pfam" id="PF01018">
    <property type="entry name" value="GTP1_OBG"/>
    <property type="match status" value="1"/>
</dbReference>
<name>S4GVE1_9BIFI</name>
<protein>
    <submittedName>
        <fullName evidence="3">GTP1/OBG protein</fullName>
    </submittedName>
</protein>
<dbReference type="GO" id="GO:0005525">
    <property type="term" value="F:GTP binding"/>
    <property type="evidence" value="ECO:0007669"/>
    <property type="project" value="InterPro"/>
</dbReference>
<evidence type="ECO:0000313" key="3">
    <source>
        <dbReference type="EMBL" id="EPI49698.1"/>
    </source>
</evidence>
<comment type="caution">
    <text evidence="3">The sequence shown here is derived from an EMBL/GenBank/DDBJ whole genome shotgun (WGS) entry which is preliminary data.</text>
</comment>
<feature type="compositionally biased region" description="Basic and acidic residues" evidence="1">
    <location>
        <begin position="1"/>
        <end position="12"/>
    </location>
</feature>
<feature type="non-terminal residue" evidence="3">
    <location>
        <position position="114"/>
    </location>
</feature>
<dbReference type="HOGENOM" id="CLU_011747_2_5_11"/>
<dbReference type="PANTHER" id="PTHR11702:SF31">
    <property type="entry name" value="MITOCHONDRIAL RIBOSOME-ASSOCIATED GTPASE 2"/>
    <property type="match status" value="1"/>
</dbReference>
<evidence type="ECO:0000313" key="4">
    <source>
        <dbReference type="Proteomes" id="UP000014601"/>
    </source>
</evidence>
<evidence type="ECO:0000259" key="2">
    <source>
        <dbReference type="PROSITE" id="PS51883"/>
    </source>
</evidence>
<dbReference type="Gene3D" id="2.70.210.12">
    <property type="entry name" value="GTP1/OBG domain"/>
    <property type="match status" value="1"/>
</dbReference>
<dbReference type="Proteomes" id="UP000014601">
    <property type="component" value="Unassembled WGS sequence"/>
</dbReference>
<gene>
    <name evidence="3" type="ORF">HMPREF1576_01391</name>
</gene>
<organism evidence="3 4">
    <name type="scientific">Gardnerella pickettii JCP7719</name>
    <dbReference type="NCBI Taxonomy" id="1261061"/>
    <lineage>
        <taxon>Bacteria</taxon>
        <taxon>Bacillati</taxon>
        <taxon>Actinomycetota</taxon>
        <taxon>Actinomycetes</taxon>
        <taxon>Bifidobacteriales</taxon>
        <taxon>Bifidobacteriaceae</taxon>
        <taxon>Gardnerella</taxon>
        <taxon>Gardnerella pickettii</taxon>
    </lineage>
</organism>
<feature type="non-terminal residue" evidence="3">
    <location>
        <position position="1"/>
    </location>
</feature>
<reference evidence="3 4" key="1">
    <citation type="submission" date="2013-06" db="EMBL/GenBank/DDBJ databases">
        <authorList>
            <person name="Weinstock G."/>
            <person name="Sodergren E."/>
            <person name="Lobos E.A."/>
            <person name="Fulton L."/>
            <person name="Fulton R."/>
            <person name="Courtney L."/>
            <person name="Fronick C."/>
            <person name="O'Laughlin M."/>
            <person name="Godfrey J."/>
            <person name="Wilson R.M."/>
            <person name="Miner T."/>
            <person name="Farmer C."/>
            <person name="Delehaunty K."/>
            <person name="Cordes M."/>
            <person name="Minx P."/>
            <person name="Tomlinson C."/>
            <person name="Chen J."/>
            <person name="Wollam A."/>
            <person name="Pepin K.H."/>
            <person name="Bhonagiri V."/>
            <person name="Zhang X."/>
            <person name="Warren W."/>
            <person name="Mitreva M."/>
            <person name="Mardis E.R."/>
            <person name="Wilson R.K."/>
        </authorList>
    </citation>
    <scope>NUCLEOTIDE SEQUENCE [LARGE SCALE GENOMIC DNA]</scope>
    <source>
        <strain evidence="3 4">JCP7719</strain>
    </source>
</reference>
<dbReference type="PANTHER" id="PTHR11702">
    <property type="entry name" value="DEVELOPMENTALLY REGULATED GTP-BINDING PROTEIN-RELATED"/>
    <property type="match status" value="1"/>
</dbReference>
<accession>S4GVE1</accession>
<dbReference type="AlphaFoldDB" id="S4GVE1"/>
<dbReference type="InterPro" id="IPR006169">
    <property type="entry name" value="GTP1_OBG_dom"/>
</dbReference>
<dbReference type="GO" id="GO:0003924">
    <property type="term" value="F:GTPase activity"/>
    <property type="evidence" value="ECO:0007669"/>
    <property type="project" value="InterPro"/>
</dbReference>
<feature type="region of interest" description="Disordered" evidence="1">
    <location>
        <begin position="1"/>
        <end position="25"/>
    </location>
</feature>